<evidence type="ECO:0000313" key="2">
    <source>
        <dbReference type="Proteomes" id="UP000294299"/>
    </source>
</evidence>
<dbReference type="GeneID" id="39421830"/>
<gene>
    <name evidence="1" type="ORF">NFRAN_2687</name>
</gene>
<dbReference type="InterPro" id="IPR029063">
    <property type="entry name" value="SAM-dependent_MTases_sf"/>
</dbReference>
<sequence>MPSSQYYHISKIMEMIISLNPKSVLDIGSGFGKFGVLCREYLELWDGRQKYEFKRRIDCVEVFQQYISPLHQYIYNKIYNNDILDIAQELDIKYDLVLLIDVLEHFEKDDGSRLLRTLLKNNECILVSTPKNPSPQKDAFGNIHETHKSAWSPSELSSLGNIAFVRDDISWISVISLNSNVISNYNENIKRLRSHGKLPLETKLKRFAKQVPGVADTYKKLKVNRK</sequence>
<protein>
    <recommendedName>
        <fullName evidence="3">Methyltransferase domain protein</fullName>
    </recommendedName>
</protein>
<dbReference type="Gene3D" id="3.40.50.150">
    <property type="entry name" value="Vaccinia Virus protein VP39"/>
    <property type="match status" value="1"/>
</dbReference>
<keyword evidence="2" id="KW-1185">Reference proteome</keyword>
<evidence type="ECO:0000313" key="1">
    <source>
        <dbReference type="EMBL" id="VFJ15009.1"/>
    </source>
</evidence>
<proteinExistence type="predicted"/>
<dbReference type="RefSeq" id="WP_134485046.1">
    <property type="nucleotide sequence ID" value="NZ_LR216287.1"/>
</dbReference>
<accession>A0A484IFS6</accession>
<name>A0A484IFS6_9ARCH</name>
<dbReference type="KEGG" id="nfn:NFRAN_2687"/>
<organism evidence="1 2">
    <name type="scientific">Candidatus Nitrosocosmicus franklandianus</name>
    <dbReference type="NCBI Taxonomy" id="1798806"/>
    <lineage>
        <taxon>Archaea</taxon>
        <taxon>Nitrososphaerota</taxon>
        <taxon>Nitrososphaeria</taxon>
        <taxon>Nitrososphaerales</taxon>
        <taxon>Nitrososphaeraceae</taxon>
        <taxon>Candidatus Nitrosocosmicus</taxon>
    </lineage>
</organism>
<dbReference type="SUPFAM" id="SSF53335">
    <property type="entry name" value="S-adenosyl-L-methionine-dependent methyltransferases"/>
    <property type="match status" value="1"/>
</dbReference>
<dbReference type="EMBL" id="LR216287">
    <property type="protein sequence ID" value="VFJ15009.1"/>
    <property type="molecule type" value="Genomic_DNA"/>
</dbReference>
<reference evidence="1 2" key="1">
    <citation type="submission" date="2019-02" db="EMBL/GenBank/DDBJ databases">
        <authorList>
            <person name="Lehtovirta-Morley E L."/>
        </authorList>
    </citation>
    <scope>NUCLEOTIDE SEQUENCE [LARGE SCALE GENOMIC DNA]</scope>
    <source>
        <strain evidence="1">NFRAN1</strain>
    </source>
</reference>
<dbReference type="AlphaFoldDB" id="A0A484IFS6"/>
<dbReference type="OrthoDB" id="375986at2157"/>
<dbReference type="Proteomes" id="UP000294299">
    <property type="component" value="Chromosome NFRAN"/>
</dbReference>
<evidence type="ECO:0008006" key="3">
    <source>
        <dbReference type="Google" id="ProtNLM"/>
    </source>
</evidence>